<dbReference type="EMBL" id="UINC01002158">
    <property type="protein sequence ID" value="SUZ93575.1"/>
    <property type="molecule type" value="Genomic_DNA"/>
</dbReference>
<proteinExistence type="predicted"/>
<feature type="region of interest" description="Disordered" evidence="1">
    <location>
        <begin position="1"/>
        <end position="34"/>
    </location>
</feature>
<dbReference type="AlphaFoldDB" id="A0A381RNW7"/>
<reference evidence="2" key="1">
    <citation type="submission" date="2018-05" db="EMBL/GenBank/DDBJ databases">
        <authorList>
            <person name="Lanie J.A."/>
            <person name="Ng W.-L."/>
            <person name="Kazmierczak K.M."/>
            <person name="Andrzejewski T.M."/>
            <person name="Davidsen T.M."/>
            <person name="Wayne K.J."/>
            <person name="Tettelin H."/>
            <person name="Glass J.I."/>
            <person name="Rusch D."/>
            <person name="Podicherti R."/>
            <person name="Tsui H.-C.T."/>
            <person name="Winkler M.E."/>
        </authorList>
    </citation>
    <scope>NUCLEOTIDE SEQUENCE</scope>
</reference>
<gene>
    <name evidence="2" type="ORF">METZ01_LOCUS46429</name>
</gene>
<organism evidence="2">
    <name type="scientific">marine metagenome</name>
    <dbReference type="NCBI Taxonomy" id="408172"/>
    <lineage>
        <taxon>unclassified sequences</taxon>
        <taxon>metagenomes</taxon>
        <taxon>ecological metagenomes</taxon>
    </lineage>
</organism>
<sequence>MSTGFDLDQSPEPGQHTPGTGDEPAAQRSPKRQTLQSLEDATAELAKAMELPAPRGQAHKP</sequence>
<evidence type="ECO:0000256" key="1">
    <source>
        <dbReference type="SAM" id="MobiDB-lite"/>
    </source>
</evidence>
<accession>A0A381RNW7</accession>
<name>A0A381RNW7_9ZZZZ</name>
<evidence type="ECO:0000313" key="2">
    <source>
        <dbReference type="EMBL" id="SUZ93575.1"/>
    </source>
</evidence>
<protein>
    <submittedName>
        <fullName evidence="2">Uncharacterized protein</fullName>
    </submittedName>
</protein>